<dbReference type="PROSITE" id="PS51819">
    <property type="entry name" value="VOC"/>
    <property type="match status" value="1"/>
</dbReference>
<dbReference type="RefSeq" id="WP_207932229.1">
    <property type="nucleotide sequence ID" value="NZ_CP062222.1"/>
</dbReference>
<dbReference type="SUPFAM" id="SSF54593">
    <property type="entry name" value="Glyoxalase/Bleomycin resistance protein/Dihydroxybiphenyl dioxygenase"/>
    <property type="match status" value="1"/>
</dbReference>
<organism evidence="2 3">
    <name type="scientific">Brevundimonas goettingensis</name>
    <dbReference type="NCBI Taxonomy" id="2774190"/>
    <lineage>
        <taxon>Bacteria</taxon>
        <taxon>Pseudomonadati</taxon>
        <taxon>Pseudomonadota</taxon>
        <taxon>Alphaproteobacteria</taxon>
        <taxon>Caulobacterales</taxon>
        <taxon>Caulobacteraceae</taxon>
        <taxon>Brevundimonas</taxon>
    </lineage>
</organism>
<evidence type="ECO:0000259" key="1">
    <source>
        <dbReference type="PROSITE" id="PS51819"/>
    </source>
</evidence>
<reference evidence="2" key="1">
    <citation type="submission" date="2020-09" db="EMBL/GenBank/DDBJ databases">
        <title>Brevundimonas sp. LVF2 isolated from a puddle in Goettingen, Germany.</title>
        <authorList>
            <person name="Friedrich I."/>
            <person name="Klassen A."/>
            <person name="Hannes N."/>
            <person name="Schneider D."/>
            <person name="Hertel R."/>
            <person name="Daniel R."/>
        </authorList>
    </citation>
    <scope>NUCLEOTIDE SEQUENCE</scope>
    <source>
        <strain evidence="2">LVF2</strain>
    </source>
</reference>
<dbReference type="InterPro" id="IPR052164">
    <property type="entry name" value="Anthracycline_SecMetBiosynth"/>
</dbReference>
<dbReference type="InterPro" id="IPR029068">
    <property type="entry name" value="Glyas_Bleomycin-R_OHBP_Dase"/>
</dbReference>
<proteinExistence type="predicted"/>
<dbReference type="InterPro" id="IPR041581">
    <property type="entry name" value="Glyoxalase_6"/>
</dbReference>
<dbReference type="Pfam" id="PF18029">
    <property type="entry name" value="Glyoxalase_6"/>
    <property type="match status" value="1"/>
</dbReference>
<dbReference type="InterPro" id="IPR037523">
    <property type="entry name" value="VOC_core"/>
</dbReference>
<dbReference type="EMBL" id="CP062222">
    <property type="protein sequence ID" value="QTC92951.1"/>
    <property type="molecule type" value="Genomic_DNA"/>
</dbReference>
<dbReference type="KEGG" id="bgoe:IFJ75_08955"/>
<evidence type="ECO:0000313" key="2">
    <source>
        <dbReference type="EMBL" id="QTC92951.1"/>
    </source>
</evidence>
<dbReference type="PANTHER" id="PTHR33993">
    <property type="entry name" value="GLYOXALASE-RELATED"/>
    <property type="match status" value="1"/>
</dbReference>
<dbReference type="Gene3D" id="3.10.180.10">
    <property type="entry name" value="2,3-Dihydroxybiphenyl 1,2-Dioxygenase, domain 1"/>
    <property type="match status" value="1"/>
</dbReference>
<keyword evidence="3" id="KW-1185">Reference proteome</keyword>
<protein>
    <submittedName>
        <fullName evidence="2">Bleomycin resistance protein</fullName>
    </submittedName>
</protein>
<dbReference type="PANTHER" id="PTHR33993:SF14">
    <property type="entry name" value="GB|AAF24581.1"/>
    <property type="match status" value="1"/>
</dbReference>
<accession>A0A975GWR9</accession>
<evidence type="ECO:0000313" key="3">
    <source>
        <dbReference type="Proteomes" id="UP000663918"/>
    </source>
</evidence>
<name>A0A975GWR9_9CAUL</name>
<dbReference type="AlphaFoldDB" id="A0A975GWR9"/>
<gene>
    <name evidence="2" type="ORF">IFJ75_08955</name>
</gene>
<sequence length="116" mass="12214">MAQVQLGYFTLDTADIGKAKAFYSGLFGWSFDGDASKSTYAHVADSDPAFGFVKAEHPASETNLYFKVPDITAACARVVELGGKAAIPAESATGLSCTVCDDQGFSFSLWQPGPGF</sequence>
<feature type="domain" description="VOC" evidence="1">
    <location>
        <begin position="5"/>
        <end position="112"/>
    </location>
</feature>
<dbReference type="Proteomes" id="UP000663918">
    <property type="component" value="Chromosome"/>
</dbReference>